<dbReference type="Proteomes" id="UP000095746">
    <property type="component" value="Unassembled WGS sequence"/>
</dbReference>
<evidence type="ECO:0000313" key="1">
    <source>
        <dbReference type="EMBL" id="CUQ18941.1"/>
    </source>
</evidence>
<dbReference type="AlphaFoldDB" id="A0A174UDZ8"/>
<reference evidence="1 2" key="1">
    <citation type="submission" date="2015-09" db="EMBL/GenBank/DDBJ databases">
        <authorList>
            <consortium name="Pathogen Informatics"/>
        </authorList>
    </citation>
    <scope>NUCLEOTIDE SEQUENCE [LARGE SCALE GENOMIC DNA]</scope>
    <source>
        <strain evidence="1 2">2789STDY5608854</strain>
    </source>
</reference>
<name>A0A174UDZ8_FLAPL</name>
<protein>
    <submittedName>
        <fullName evidence="1">Uncharacterized protein</fullName>
    </submittedName>
</protein>
<sequence>MARPTAGFSSKYSESLSVTMLLTRVRISLLPSLALVWPSNWASVSLTEMTQAMPSRQSSPDTLSSSLRIFIFLP</sequence>
<gene>
    <name evidence="1" type="ORF">ERS852411_04082</name>
</gene>
<evidence type="ECO:0000313" key="2">
    <source>
        <dbReference type="Proteomes" id="UP000095746"/>
    </source>
</evidence>
<dbReference type="EMBL" id="CYZT01000753">
    <property type="protein sequence ID" value="CUQ18941.1"/>
    <property type="molecule type" value="Genomic_DNA"/>
</dbReference>
<organism evidence="1 2">
    <name type="scientific">Flavonifractor plautii</name>
    <name type="common">Fusobacterium plautii</name>
    <dbReference type="NCBI Taxonomy" id="292800"/>
    <lineage>
        <taxon>Bacteria</taxon>
        <taxon>Bacillati</taxon>
        <taxon>Bacillota</taxon>
        <taxon>Clostridia</taxon>
        <taxon>Eubacteriales</taxon>
        <taxon>Oscillospiraceae</taxon>
        <taxon>Flavonifractor</taxon>
    </lineage>
</organism>
<proteinExistence type="predicted"/>
<accession>A0A174UDZ8</accession>